<dbReference type="PANTHER" id="PTHR36766:SF3">
    <property type="entry name" value="RPW8 DOMAIN-CONTAINING PROTEIN"/>
    <property type="match status" value="1"/>
</dbReference>
<name>A0AAN9I8A7_CROPI</name>
<dbReference type="InterPro" id="IPR032675">
    <property type="entry name" value="LRR_dom_sf"/>
</dbReference>
<dbReference type="SUPFAM" id="SSF52047">
    <property type="entry name" value="RNI-like"/>
    <property type="match status" value="1"/>
</dbReference>
<proteinExistence type="predicted"/>
<sequence length="465" mass="52511">MILRGCKGSPLALELSGRSLNHQDKMFWHNWARGLSTGHTVLDYNADLLSCLQKSFDILDPKTIECFKDLSLFPEDQRIPAAALVDMWAELLGDDDASAMERIYQLVNLNMADIIVTRKVANGALDYNHHYVTQYGLLRDLAIHQTNEEPVAERNRLIIDLSCLPKWWAEVNEHPIKARILSLSVDEAFTSDWSFFQPTEVEVLVLNLKFQAKKFTLPLPVFMKKMSTLKVLIIANYDIYHADLENVELFHYLSDLKRIRLQRVSVPFLGKIGVQLKNLQKLSLFMCIVDEAFINSEVQISDMMPNLVEIDIDDCDMVELPDGISNIVSLRKLSITKCRELSALPDAIENLVNLESLRLSSSTGLKVLPDSVAGLRNLKLLDISGCISLNNLPENIGELSKLEKLNVKGCSGLSELPTSVMDLGSLRHVVCDEETSELWELFTSSFSDLRLEVVQADDNTKWLGY</sequence>
<comment type="caution">
    <text evidence="2">The sequence shown here is derived from an EMBL/GenBank/DDBJ whole genome shotgun (WGS) entry which is preliminary data.</text>
</comment>
<evidence type="ECO:0000313" key="3">
    <source>
        <dbReference type="Proteomes" id="UP001372338"/>
    </source>
</evidence>
<dbReference type="GO" id="GO:0006952">
    <property type="term" value="P:defense response"/>
    <property type="evidence" value="ECO:0007669"/>
    <property type="project" value="UniProtKB-KW"/>
</dbReference>
<dbReference type="EMBL" id="JAYWIO010000004">
    <property type="protein sequence ID" value="KAK7268614.1"/>
    <property type="molecule type" value="Genomic_DNA"/>
</dbReference>
<dbReference type="InterPro" id="IPR036388">
    <property type="entry name" value="WH-like_DNA-bd_sf"/>
</dbReference>
<dbReference type="Gene3D" id="3.80.10.10">
    <property type="entry name" value="Ribonuclease Inhibitor"/>
    <property type="match status" value="1"/>
</dbReference>
<evidence type="ECO:0000313" key="2">
    <source>
        <dbReference type="EMBL" id="KAK7268614.1"/>
    </source>
</evidence>
<evidence type="ECO:0000256" key="1">
    <source>
        <dbReference type="ARBA" id="ARBA00022821"/>
    </source>
</evidence>
<dbReference type="Proteomes" id="UP001372338">
    <property type="component" value="Unassembled WGS sequence"/>
</dbReference>
<protein>
    <submittedName>
        <fullName evidence="2">Uncharacterized protein</fullName>
    </submittedName>
</protein>
<accession>A0AAN9I8A7</accession>
<dbReference type="Gene3D" id="1.10.10.10">
    <property type="entry name" value="Winged helix-like DNA-binding domain superfamily/Winged helix DNA-binding domain"/>
    <property type="match status" value="1"/>
</dbReference>
<dbReference type="PRINTS" id="PR00364">
    <property type="entry name" value="DISEASERSIST"/>
</dbReference>
<keyword evidence="3" id="KW-1185">Reference proteome</keyword>
<organism evidence="2 3">
    <name type="scientific">Crotalaria pallida</name>
    <name type="common">Smooth rattlebox</name>
    <name type="synonym">Crotalaria striata</name>
    <dbReference type="NCBI Taxonomy" id="3830"/>
    <lineage>
        <taxon>Eukaryota</taxon>
        <taxon>Viridiplantae</taxon>
        <taxon>Streptophyta</taxon>
        <taxon>Embryophyta</taxon>
        <taxon>Tracheophyta</taxon>
        <taxon>Spermatophyta</taxon>
        <taxon>Magnoliopsida</taxon>
        <taxon>eudicotyledons</taxon>
        <taxon>Gunneridae</taxon>
        <taxon>Pentapetalae</taxon>
        <taxon>rosids</taxon>
        <taxon>fabids</taxon>
        <taxon>Fabales</taxon>
        <taxon>Fabaceae</taxon>
        <taxon>Papilionoideae</taxon>
        <taxon>50 kb inversion clade</taxon>
        <taxon>genistoids sensu lato</taxon>
        <taxon>core genistoids</taxon>
        <taxon>Crotalarieae</taxon>
        <taxon>Crotalaria</taxon>
    </lineage>
</organism>
<reference evidence="2 3" key="1">
    <citation type="submission" date="2024-01" db="EMBL/GenBank/DDBJ databases">
        <title>The genomes of 5 underutilized Papilionoideae crops provide insights into root nodulation and disease resistanc.</title>
        <authorList>
            <person name="Yuan L."/>
        </authorList>
    </citation>
    <scope>NUCLEOTIDE SEQUENCE [LARGE SCALE GENOMIC DNA]</scope>
    <source>
        <strain evidence="2">ZHUSHIDOU_FW_LH</strain>
        <tissue evidence="2">Leaf</tissue>
    </source>
</reference>
<dbReference type="PANTHER" id="PTHR36766">
    <property type="entry name" value="PLANT BROAD-SPECTRUM MILDEW RESISTANCE PROTEIN RPW8"/>
    <property type="match status" value="1"/>
</dbReference>
<gene>
    <name evidence="2" type="ORF">RIF29_21316</name>
</gene>
<dbReference type="AlphaFoldDB" id="A0AAN9I8A7"/>
<keyword evidence="1" id="KW-0611">Plant defense</keyword>